<keyword evidence="2" id="KW-0030">Aminoacyl-tRNA synthetase</keyword>
<dbReference type="InterPro" id="IPR018164">
    <property type="entry name" value="Ala-tRNA-synth_IIc_N"/>
</dbReference>
<reference evidence="2" key="1">
    <citation type="submission" date="2013-08" db="EMBL/GenBank/DDBJ databases">
        <authorList>
            <person name="Mendez C."/>
            <person name="Richter M."/>
            <person name="Ferrer M."/>
            <person name="Sanchez J."/>
        </authorList>
    </citation>
    <scope>NUCLEOTIDE SEQUENCE</scope>
</reference>
<dbReference type="SUPFAM" id="SSF50447">
    <property type="entry name" value="Translation proteins"/>
    <property type="match status" value="1"/>
</dbReference>
<dbReference type="AlphaFoldDB" id="T1B6L9"/>
<feature type="domain" description="Alanyl-tRNA synthetase class IIc N-terminal" evidence="1">
    <location>
        <begin position="20"/>
        <end position="74"/>
    </location>
</feature>
<dbReference type="EMBL" id="AUZY01007426">
    <property type="protein sequence ID" value="EQD49870.1"/>
    <property type="molecule type" value="Genomic_DNA"/>
</dbReference>
<dbReference type="GO" id="GO:0005524">
    <property type="term" value="F:ATP binding"/>
    <property type="evidence" value="ECO:0007669"/>
    <property type="project" value="InterPro"/>
</dbReference>
<gene>
    <name evidence="2" type="ORF">B1B_11432</name>
</gene>
<sequence>MPPGTPPTEVRYYLDPYTLDFEAHVVWSDGAWVVLDHTFFYPTGGGQVTDTGLLDEARVVEVVRHGPWVAHRLEAPARFPTGGGCAGGSTVPVGPS</sequence>
<dbReference type="GO" id="GO:0006419">
    <property type="term" value="P:alanyl-tRNA aminoacylation"/>
    <property type="evidence" value="ECO:0007669"/>
    <property type="project" value="InterPro"/>
</dbReference>
<proteinExistence type="predicted"/>
<keyword evidence="2" id="KW-0436">Ligase</keyword>
<reference evidence="2" key="2">
    <citation type="journal article" date="2014" name="ISME J.">
        <title>Microbial stratification in low pH oxic and suboxic macroscopic growths along an acid mine drainage.</title>
        <authorList>
            <person name="Mendez-Garcia C."/>
            <person name="Mesa V."/>
            <person name="Sprenger R.R."/>
            <person name="Richter M."/>
            <person name="Diez M.S."/>
            <person name="Solano J."/>
            <person name="Bargiela R."/>
            <person name="Golyshina O.V."/>
            <person name="Manteca A."/>
            <person name="Ramos J.L."/>
            <person name="Gallego J.R."/>
            <person name="Llorente I."/>
            <person name="Martins Dos Santos V.A."/>
            <person name="Jensen O.N."/>
            <person name="Pelaez A.I."/>
            <person name="Sanchez J."/>
            <person name="Ferrer M."/>
        </authorList>
    </citation>
    <scope>NUCLEOTIDE SEQUENCE</scope>
</reference>
<protein>
    <submittedName>
        <fullName evidence="2">Threonyl/alanyl tRNA synthetase SAD</fullName>
    </submittedName>
</protein>
<dbReference type="Pfam" id="PF01411">
    <property type="entry name" value="tRNA-synt_2c"/>
    <property type="match status" value="1"/>
</dbReference>
<comment type="caution">
    <text evidence="2">The sequence shown here is derived from an EMBL/GenBank/DDBJ whole genome shotgun (WGS) entry which is preliminary data.</text>
</comment>
<dbReference type="InterPro" id="IPR009000">
    <property type="entry name" value="Transl_B-barrel_sf"/>
</dbReference>
<evidence type="ECO:0000313" key="2">
    <source>
        <dbReference type="EMBL" id="EQD49870.1"/>
    </source>
</evidence>
<name>T1B6L9_9ZZZZ</name>
<organism evidence="2">
    <name type="scientific">mine drainage metagenome</name>
    <dbReference type="NCBI Taxonomy" id="410659"/>
    <lineage>
        <taxon>unclassified sequences</taxon>
        <taxon>metagenomes</taxon>
        <taxon>ecological metagenomes</taxon>
    </lineage>
</organism>
<evidence type="ECO:0000259" key="1">
    <source>
        <dbReference type="Pfam" id="PF01411"/>
    </source>
</evidence>
<accession>T1B6L9</accession>
<dbReference type="Gene3D" id="2.40.30.130">
    <property type="match status" value="1"/>
</dbReference>
<dbReference type="GO" id="GO:0004813">
    <property type="term" value="F:alanine-tRNA ligase activity"/>
    <property type="evidence" value="ECO:0007669"/>
    <property type="project" value="InterPro"/>
</dbReference>